<reference evidence="2 3" key="1">
    <citation type="submission" date="2015-03" db="EMBL/GenBank/DDBJ databases">
        <title>Draft genome of the nematode, Opisthorchis viverrini.</title>
        <authorList>
            <person name="Mitreva M."/>
        </authorList>
    </citation>
    <scope>NUCLEOTIDE SEQUENCE [LARGE SCALE GENOMIC DNA]</scope>
    <source>
        <strain evidence="2">Khon Kaen</strain>
    </source>
</reference>
<dbReference type="PANTHER" id="PTHR10073">
    <property type="entry name" value="DNA MISMATCH REPAIR PROTEIN MLH, PMS, MUTL"/>
    <property type="match status" value="1"/>
</dbReference>
<dbReference type="SUPFAM" id="SSF54211">
    <property type="entry name" value="Ribosomal protein S5 domain 2-like"/>
    <property type="match status" value="1"/>
</dbReference>
<name>A0A1S8WPK0_OPIVI</name>
<dbReference type="InterPro" id="IPR038973">
    <property type="entry name" value="MutL/Mlh/Pms-like"/>
</dbReference>
<sequence length="271" mass="29399">ISGFITKPSTLQSADTSSPSGSSRGRAASGARSTSDRQFIYVNGRPCELPRVARLVTDVWRRCSKEALAVSNDGLQMPASNASTAFPFFVLMLQMPTAATIDLTDQRSTPLCASRKTPPKSANSVAGLGESFEIVDLLPTTETLSRQQASVHFSMSDLRAAWSTLEINHPIPVTQVANQHPLDDIDLVSNGEFSLGSFRSTESETAESELSTYFEPQALELSVAQEQLLLNNLDVFAKNGFAFRVDENAPCGRQVQLVATPMLEDHIFGRS</sequence>
<dbReference type="InterPro" id="IPR020568">
    <property type="entry name" value="Ribosomal_Su5_D2-typ_SF"/>
</dbReference>
<feature type="non-terminal residue" evidence="2">
    <location>
        <position position="271"/>
    </location>
</feature>
<feature type="compositionally biased region" description="Low complexity" evidence="1">
    <location>
        <begin position="13"/>
        <end position="32"/>
    </location>
</feature>
<evidence type="ECO:0000313" key="3">
    <source>
        <dbReference type="Proteomes" id="UP000243686"/>
    </source>
</evidence>
<dbReference type="PANTHER" id="PTHR10073:SF52">
    <property type="entry name" value="MISMATCH REPAIR ENDONUCLEASE PMS2"/>
    <property type="match status" value="1"/>
</dbReference>
<feature type="non-terminal residue" evidence="2">
    <location>
        <position position="1"/>
    </location>
</feature>
<accession>A0A1S8WPK0</accession>
<dbReference type="GO" id="GO:0032389">
    <property type="term" value="C:MutLalpha complex"/>
    <property type="evidence" value="ECO:0007669"/>
    <property type="project" value="TreeGrafter"/>
</dbReference>
<dbReference type="Proteomes" id="UP000243686">
    <property type="component" value="Unassembled WGS sequence"/>
</dbReference>
<dbReference type="GO" id="GO:0016887">
    <property type="term" value="F:ATP hydrolysis activity"/>
    <property type="evidence" value="ECO:0007669"/>
    <property type="project" value="InterPro"/>
</dbReference>
<protein>
    <submittedName>
        <fullName evidence="2">Uncharacterized protein</fullName>
    </submittedName>
</protein>
<dbReference type="GO" id="GO:0006298">
    <property type="term" value="P:mismatch repair"/>
    <property type="evidence" value="ECO:0007669"/>
    <property type="project" value="InterPro"/>
</dbReference>
<dbReference type="AlphaFoldDB" id="A0A1S8WPK0"/>
<dbReference type="Gene3D" id="3.30.230.10">
    <property type="match status" value="1"/>
</dbReference>
<dbReference type="EMBL" id="KV897931">
    <property type="protein sequence ID" value="OON16317.1"/>
    <property type="molecule type" value="Genomic_DNA"/>
</dbReference>
<dbReference type="GO" id="GO:0140664">
    <property type="term" value="F:ATP-dependent DNA damage sensor activity"/>
    <property type="evidence" value="ECO:0007669"/>
    <property type="project" value="InterPro"/>
</dbReference>
<proteinExistence type="predicted"/>
<dbReference type="InterPro" id="IPR014721">
    <property type="entry name" value="Ribsml_uS5_D2-typ_fold_subgr"/>
</dbReference>
<evidence type="ECO:0000313" key="2">
    <source>
        <dbReference type="EMBL" id="OON16317.1"/>
    </source>
</evidence>
<gene>
    <name evidence="2" type="ORF">X801_07872</name>
</gene>
<evidence type="ECO:0000256" key="1">
    <source>
        <dbReference type="SAM" id="MobiDB-lite"/>
    </source>
</evidence>
<organism evidence="2 3">
    <name type="scientific">Opisthorchis viverrini</name>
    <name type="common">Southeast Asian liver fluke</name>
    <dbReference type="NCBI Taxonomy" id="6198"/>
    <lineage>
        <taxon>Eukaryota</taxon>
        <taxon>Metazoa</taxon>
        <taxon>Spiralia</taxon>
        <taxon>Lophotrochozoa</taxon>
        <taxon>Platyhelminthes</taxon>
        <taxon>Trematoda</taxon>
        <taxon>Digenea</taxon>
        <taxon>Opisthorchiida</taxon>
        <taxon>Opisthorchiata</taxon>
        <taxon>Opisthorchiidae</taxon>
        <taxon>Opisthorchis</taxon>
    </lineage>
</organism>
<feature type="region of interest" description="Disordered" evidence="1">
    <location>
        <begin position="1"/>
        <end position="32"/>
    </location>
</feature>
<keyword evidence="3" id="KW-1185">Reference proteome</keyword>